<protein>
    <submittedName>
        <fullName evidence="2">Uncharacterized protein</fullName>
    </submittedName>
</protein>
<dbReference type="RefSeq" id="WP_154758330.1">
    <property type="nucleotide sequence ID" value="NZ_WMBA01000030.1"/>
</dbReference>
<organism evidence="2 3">
    <name type="scientific">Amycolatopsis pithecellobii</name>
    <dbReference type="NCBI Taxonomy" id="664692"/>
    <lineage>
        <taxon>Bacteria</taxon>
        <taxon>Bacillati</taxon>
        <taxon>Actinomycetota</taxon>
        <taxon>Actinomycetes</taxon>
        <taxon>Pseudonocardiales</taxon>
        <taxon>Pseudonocardiaceae</taxon>
        <taxon>Amycolatopsis</taxon>
    </lineage>
</organism>
<proteinExistence type="predicted"/>
<gene>
    <name evidence="2" type="ORF">GKO32_19695</name>
</gene>
<name>A0A6N7Z303_9PSEU</name>
<keyword evidence="1" id="KW-1133">Transmembrane helix</keyword>
<evidence type="ECO:0000313" key="2">
    <source>
        <dbReference type="EMBL" id="MTD56183.1"/>
    </source>
</evidence>
<dbReference type="Proteomes" id="UP000440096">
    <property type="component" value="Unassembled WGS sequence"/>
</dbReference>
<dbReference type="AlphaFoldDB" id="A0A6N7Z303"/>
<keyword evidence="1" id="KW-0472">Membrane</keyword>
<accession>A0A6N7Z303</accession>
<keyword evidence="3" id="KW-1185">Reference proteome</keyword>
<reference evidence="2 3" key="1">
    <citation type="submission" date="2019-11" db="EMBL/GenBank/DDBJ databases">
        <title>Draft genome of Amycolatopsis RM579.</title>
        <authorList>
            <person name="Duangmal K."/>
            <person name="Mingma R."/>
        </authorList>
    </citation>
    <scope>NUCLEOTIDE SEQUENCE [LARGE SCALE GENOMIC DNA]</scope>
    <source>
        <strain evidence="2 3">RM579</strain>
    </source>
</reference>
<comment type="caution">
    <text evidence="2">The sequence shown here is derived from an EMBL/GenBank/DDBJ whole genome shotgun (WGS) entry which is preliminary data.</text>
</comment>
<sequence>MFGLVGNILSYVALCVVPPLVFWLVSKVPRWADRIAERHRARRVSPDGPPIGRLAADLRRLHRDLEQLPPSAPVVRRRATNQAYDALLAQACHAVGEAHWLDGLPDGLDREIERLRIEESLRRRGLVVP</sequence>
<dbReference type="EMBL" id="WMBA01000030">
    <property type="protein sequence ID" value="MTD56183.1"/>
    <property type="molecule type" value="Genomic_DNA"/>
</dbReference>
<evidence type="ECO:0000256" key="1">
    <source>
        <dbReference type="SAM" id="Phobius"/>
    </source>
</evidence>
<keyword evidence="1" id="KW-0812">Transmembrane</keyword>
<evidence type="ECO:0000313" key="3">
    <source>
        <dbReference type="Proteomes" id="UP000440096"/>
    </source>
</evidence>
<dbReference type="OrthoDB" id="5198389at2"/>
<feature type="transmembrane region" description="Helical" evidence="1">
    <location>
        <begin position="6"/>
        <end position="25"/>
    </location>
</feature>